<dbReference type="OrthoDB" id="10252227at2759"/>
<dbReference type="PANTHER" id="PTHR36498">
    <property type="entry name" value="TATA-BINDING PROTEIN-ASSOCIATED FACTOR 172"/>
    <property type="match status" value="1"/>
</dbReference>
<dbReference type="Pfam" id="PF12054">
    <property type="entry name" value="DUF3535"/>
    <property type="match status" value="1"/>
</dbReference>
<sequence>MTTRLDRLFVLLDTGQSAVTRRAAAKQLGELQRLHPQKLNYLLAKVHKYLSSANWDTRIAAAAAVTAIIENVPPWTPQVTSKIAFDSVDAKSPPDILLHVHRTGQLRVSEFDIDTIMRTGRHLLGSEGKQFEKNPENIDSDESLSAEDLARQRKAVSKRLGLDVCEKLGMASDDIFTENDLKTDITNELNENTVDMKKDISELLLSSRLQPALKRRKVEMDELDDKSNGSNSSTGASQRVTAEPDSTEWPLTAFTDALMEDLFKPSWETRHGAATALRELTRLHGTGAGIVKGMTREEMIASNQQYLENLALRFVCVLALDKFGDFLSDQVVAPVRETTAQALGFCLRQMEPQKVDALLDILLKMADSRDSWEARHGGLLGIKYLLAISGQSSTNGRGETSSAVKCGTAHRDSWLPRVFGPLFTSLQDSNDDISAVAAAAFLPIIEDLPRLLPQQILPLSERLWTCLEEMDELSSSTHSILSLLSHLLPHVCSLRKTLKGDRYGDEGPWVSPKKIELLWPFLEHHSFNVRVSVLDSLRTIAATEGESSPLVTTQLSPALKLLFQRSLLETESAAITAVHQVWVTILRGANLSQLLFTACPLLAGWLCLTMHPAKMAVDPRQQSVWLETTKSPGKGGEYYIAGKESLAESHTVRQRLVLRARLAACKMLGALSCFVTRRAPGAEYGAPSEGPTECFARLIGFHLASKSALQRTIVALVLREWIDQRNQKEFSFPDETLDECPRSIADSVIQCIQEPVLYDEVLLHQIPSGVLKAQVT</sequence>
<dbReference type="Gene3D" id="1.25.10.10">
    <property type="entry name" value="Leucine-rich Repeat Variant"/>
    <property type="match status" value="2"/>
</dbReference>
<evidence type="ECO:0000256" key="3">
    <source>
        <dbReference type="SAM" id="MobiDB-lite"/>
    </source>
</evidence>
<dbReference type="SUPFAM" id="SSF48371">
    <property type="entry name" value="ARM repeat"/>
    <property type="match status" value="1"/>
</dbReference>
<name>A0A1V9XKC6_9ACAR</name>
<reference evidence="5 6" key="1">
    <citation type="journal article" date="2017" name="Gigascience">
        <title>Draft genome of the honey bee ectoparasitic mite, Tropilaelaps mercedesae, is shaped by the parasitic life history.</title>
        <authorList>
            <person name="Dong X."/>
            <person name="Armstrong S.D."/>
            <person name="Xia D."/>
            <person name="Makepeace B.L."/>
            <person name="Darby A.C."/>
            <person name="Kadowaki T."/>
        </authorList>
    </citation>
    <scope>NUCLEOTIDE SEQUENCE [LARGE SCALE GENOMIC DNA]</scope>
    <source>
        <strain evidence="5">Wuxi-XJTLU</strain>
    </source>
</reference>
<dbReference type="Proteomes" id="UP000192247">
    <property type="component" value="Unassembled WGS sequence"/>
</dbReference>
<proteinExistence type="predicted"/>
<keyword evidence="2" id="KW-0238">DNA-binding</keyword>
<dbReference type="InterPro" id="IPR022707">
    <property type="entry name" value="Mot1_central_dom"/>
</dbReference>
<dbReference type="InterPro" id="IPR011989">
    <property type="entry name" value="ARM-like"/>
</dbReference>
<dbReference type="GO" id="GO:0003677">
    <property type="term" value="F:DNA binding"/>
    <property type="evidence" value="ECO:0007669"/>
    <property type="project" value="UniProtKB-KW"/>
</dbReference>
<dbReference type="AlphaFoldDB" id="A0A1V9XKC6"/>
<dbReference type="STRING" id="418985.A0A1V9XKC6"/>
<keyword evidence="1" id="KW-0067">ATP-binding</keyword>
<gene>
    <name evidence="5" type="ORF">BIW11_09385</name>
</gene>
<keyword evidence="6" id="KW-1185">Reference proteome</keyword>
<evidence type="ECO:0000256" key="1">
    <source>
        <dbReference type="ARBA" id="ARBA00022806"/>
    </source>
</evidence>
<organism evidence="5 6">
    <name type="scientific">Tropilaelaps mercedesae</name>
    <dbReference type="NCBI Taxonomy" id="418985"/>
    <lineage>
        <taxon>Eukaryota</taxon>
        <taxon>Metazoa</taxon>
        <taxon>Ecdysozoa</taxon>
        <taxon>Arthropoda</taxon>
        <taxon>Chelicerata</taxon>
        <taxon>Arachnida</taxon>
        <taxon>Acari</taxon>
        <taxon>Parasitiformes</taxon>
        <taxon>Mesostigmata</taxon>
        <taxon>Gamasina</taxon>
        <taxon>Dermanyssoidea</taxon>
        <taxon>Laelapidae</taxon>
        <taxon>Tropilaelaps</taxon>
    </lineage>
</organism>
<dbReference type="InParanoid" id="A0A1V9XKC6"/>
<protein>
    <submittedName>
        <fullName evidence="5">TATA-binding protein-associated factor 172-like</fullName>
    </submittedName>
</protein>
<feature type="compositionally biased region" description="Polar residues" evidence="3">
    <location>
        <begin position="228"/>
        <end position="240"/>
    </location>
</feature>
<dbReference type="EMBL" id="MNPL01008913">
    <property type="protein sequence ID" value="OQR73984.1"/>
    <property type="molecule type" value="Genomic_DNA"/>
</dbReference>
<dbReference type="GO" id="GO:0004386">
    <property type="term" value="F:helicase activity"/>
    <property type="evidence" value="ECO:0007669"/>
    <property type="project" value="UniProtKB-KW"/>
</dbReference>
<evidence type="ECO:0000313" key="5">
    <source>
        <dbReference type="EMBL" id="OQR73984.1"/>
    </source>
</evidence>
<dbReference type="GO" id="GO:0016887">
    <property type="term" value="F:ATP hydrolysis activity"/>
    <property type="evidence" value="ECO:0007669"/>
    <property type="project" value="InterPro"/>
</dbReference>
<evidence type="ECO:0000259" key="4">
    <source>
        <dbReference type="Pfam" id="PF12054"/>
    </source>
</evidence>
<feature type="domain" description="Mot1 central" evidence="4">
    <location>
        <begin position="581"/>
        <end position="761"/>
    </location>
</feature>
<keyword evidence="1" id="KW-0547">Nucleotide-binding</keyword>
<dbReference type="InterPro" id="IPR016024">
    <property type="entry name" value="ARM-type_fold"/>
</dbReference>
<dbReference type="InterPro" id="IPR044972">
    <property type="entry name" value="Mot1"/>
</dbReference>
<keyword evidence="1" id="KW-0378">Hydrolase</keyword>
<dbReference type="PANTHER" id="PTHR36498:SF1">
    <property type="entry name" value="TATA-BINDING PROTEIN-ASSOCIATED FACTOR 172"/>
    <property type="match status" value="1"/>
</dbReference>
<evidence type="ECO:0000313" key="6">
    <source>
        <dbReference type="Proteomes" id="UP000192247"/>
    </source>
</evidence>
<evidence type="ECO:0000256" key="2">
    <source>
        <dbReference type="ARBA" id="ARBA00023125"/>
    </source>
</evidence>
<accession>A0A1V9XKC6</accession>
<feature type="region of interest" description="Disordered" evidence="3">
    <location>
        <begin position="220"/>
        <end position="245"/>
    </location>
</feature>
<keyword evidence="1" id="KW-0347">Helicase</keyword>
<comment type="caution">
    <text evidence="5">The sequence shown here is derived from an EMBL/GenBank/DDBJ whole genome shotgun (WGS) entry which is preliminary data.</text>
</comment>
<dbReference type="GO" id="GO:0017025">
    <property type="term" value="F:TBP-class protein binding"/>
    <property type="evidence" value="ECO:0007669"/>
    <property type="project" value="InterPro"/>
</dbReference>